<proteinExistence type="predicted"/>
<dbReference type="EMBL" id="JACSQU010000001">
    <property type="protein sequence ID" value="MBD7940902.1"/>
    <property type="molecule type" value="Genomic_DNA"/>
</dbReference>
<name>A0ABR8QZL4_9CAUL</name>
<accession>A0ABR8QZL4</accession>
<protein>
    <recommendedName>
        <fullName evidence="3">Transcriptional regulator, AbiEi antitoxin, Type IV TA system</fullName>
    </recommendedName>
</protein>
<gene>
    <name evidence="1" type="ORF">H9656_05860</name>
</gene>
<evidence type="ECO:0008006" key="3">
    <source>
        <dbReference type="Google" id="ProtNLM"/>
    </source>
</evidence>
<evidence type="ECO:0000313" key="1">
    <source>
        <dbReference type="EMBL" id="MBD7940902.1"/>
    </source>
</evidence>
<dbReference type="Proteomes" id="UP000638918">
    <property type="component" value="Unassembled WGS sequence"/>
</dbReference>
<reference evidence="1 2" key="1">
    <citation type="submission" date="2020-08" db="EMBL/GenBank/DDBJ databases">
        <title>A Genomic Blueprint of the Chicken Gut Microbiome.</title>
        <authorList>
            <person name="Gilroy R."/>
            <person name="Ravi A."/>
            <person name="Getino M."/>
            <person name="Pursley I."/>
            <person name="Horton D.L."/>
            <person name="Alikhan N.-F."/>
            <person name="Baker D."/>
            <person name="Gharbi K."/>
            <person name="Hall N."/>
            <person name="Watson M."/>
            <person name="Adriaenssens E.M."/>
            <person name="Foster-Nyarko E."/>
            <person name="Jarju S."/>
            <person name="Secka A."/>
            <person name="Antonio M."/>
            <person name="Oren A."/>
            <person name="Chaudhuri R."/>
            <person name="La Ragione R.M."/>
            <person name="Hildebrand F."/>
            <person name="Pallen M.J."/>
        </authorList>
    </citation>
    <scope>NUCLEOTIDE SEQUENCE [LARGE SCALE GENOMIC DNA]</scope>
    <source>
        <strain evidence="1 2">Sa3CVA3</strain>
    </source>
</reference>
<organism evidence="1 2">
    <name type="scientific">Brevundimonas guildfordensis</name>
    <dbReference type="NCBI Taxonomy" id="2762241"/>
    <lineage>
        <taxon>Bacteria</taxon>
        <taxon>Pseudomonadati</taxon>
        <taxon>Pseudomonadota</taxon>
        <taxon>Alphaproteobacteria</taxon>
        <taxon>Caulobacterales</taxon>
        <taxon>Caulobacteraceae</taxon>
        <taxon>Brevundimonas</taxon>
    </lineage>
</organism>
<keyword evidence="2" id="KW-1185">Reference proteome</keyword>
<sequence length="283" mass="30314">MSPCAFKIAVVEKARGLLNDDPHGFRRRDIAARLGEDSPRLGRALKTLRSSGVLASADRGVFVAGCGLEEAGRLGRGCGMAEGVALFMNDNAGMASVHELRDALGLNGEADRKALARALRRGRYLPIGCGWWLAPDLTWRDAVLPGWRIAMAVRLEHGTYDLGTDNAMRARIAAGVRRARAAAGLDIEKLMEGDVGALLAADLARSDALVLTTAKGMRLSEWWRARLARICEADALALTWAELEEGRRLGTPWAGDALSAACWRAFAQAVSGDAVALSRGRTP</sequence>
<comment type="caution">
    <text evidence="1">The sequence shown here is derived from an EMBL/GenBank/DDBJ whole genome shotgun (WGS) entry which is preliminary data.</text>
</comment>
<dbReference type="RefSeq" id="WP_191743252.1">
    <property type="nucleotide sequence ID" value="NZ_JACSQU010000001.1"/>
</dbReference>
<evidence type="ECO:0000313" key="2">
    <source>
        <dbReference type="Proteomes" id="UP000638918"/>
    </source>
</evidence>